<reference evidence="3" key="1">
    <citation type="submission" date="2021-01" db="EMBL/GenBank/DDBJ databases">
        <authorList>
            <person name="Corre E."/>
            <person name="Pelletier E."/>
            <person name="Niang G."/>
            <person name="Scheremetjew M."/>
            <person name="Finn R."/>
            <person name="Kale V."/>
            <person name="Holt S."/>
            <person name="Cochrane G."/>
            <person name="Meng A."/>
            <person name="Brown T."/>
            <person name="Cohen L."/>
        </authorList>
    </citation>
    <scope>NUCLEOTIDE SEQUENCE</scope>
    <source>
        <strain evidence="3">PLY182g</strain>
    </source>
</reference>
<feature type="domain" description="OCRE" evidence="2">
    <location>
        <begin position="301"/>
        <end position="351"/>
    </location>
</feature>
<dbReference type="Pfam" id="PF17780">
    <property type="entry name" value="OCRE"/>
    <property type="match status" value="1"/>
</dbReference>
<dbReference type="EMBL" id="HBEY01045111">
    <property type="protein sequence ID" value="CAD8618221.1"/>
    <property type="molecule type" value="Transcribed_RNA"/>
</dbReference>
<feature type="compositionally biased region" description="Basic and acidic residues" evidence="1">
    <location>
        <begin position="66"/>
        <end position="79"/>
    </location>
</feature>
<dbReference type="GO" id="GO:0005682">
    <property type="term" value="C:U5 snRNP"/>
    <property type="evidence" value="ECO:0007669"/>
    <property type="project" value="InterPro"/>
</dbReference>
<feature type="region of interest" description="Disordered" evidence="1">
    <location>
        <begin position="16"/>
        <end position="101"/>
    </location>
</feature>
<accession>A0A7S0Q966</accession>
<dbReference type="InterPro" id="IPR039905">
    <property type="entry name" value="CD2BP2/Lin1"/>
</dbReference>
<sequence>MADRERVSFAYLADKFNTQAPPGYVPGRGRGISGFSKPPAEPTKRGSRPPPAACNNDGVAGSKASSRLEADAADTRELDLGETEAFEQDETSMDQKEAGSAIEPFNMKQERREGHFDDDFNYVWKDKGEDNEIHDAWLGEVDEAGESEEKVKKRRKLLAMQMGALQKQDEAPPDVPALAAEVVMLLQPKETVAAAMRRLGPTKKGAHTGRGARARAAPAPPPPQVDEAAERQRAAQFAALTEATDKLLRAGRFDIFSERREVLDELAGGAVAAAAAAASSGGSVLPNGVSQEMHDAVVAGGYALDTTSGYYYSESSGLCFDVLSGLYWSPDEGGMGTYYRYDADAAQFVPVGQGASGSQETGGEPGGEEVGEAAGEVAGEEVGEEAGEAAGDESGQEAGEESGQEAGQETG</sequence>
<gene>
    <name evidence="3" type="ORF">CPEL01642_LOCUS21602</name>
</gene>
<feature type="compositionally biased region" description="Basic residues" evidence="1">
    <location>
        <begin position="200"/>
        <end position="213"/>
    </location>
</feature>
<dbReference type="PANTHER" id="PTHR13138:SF3">
    <property type="entry name" value="CD2 ANTIGEN CYTOPLASMIC TAIL-BINDING PROTEIN 2"/>
    <property type="match status" value="1"/>
</dbReference>
<evidence type="ECO:0000313" key="3">
    <source>
        <dbReference type="EMBL" id="CAD8618221.1"/>
    </source>
</evidence>
<dbReference type="PANTHER" id="PTHR13138">
    <property type="entry name" value="PROTEIN LIN1"/>
    <property type="match status" value="1"/>
</dbReference>
<dbReference type="InterPro" id="IPR041591">
    <property type="entry name" value="OCRE"/>
</dbReference>
<proteinExistence type="predicted"/>
<feature type="region of interest" description="Disordered" evidence="1">
    <location>
        <begin position="200"/>
        <end position="226"/>
    </location>
</feature>
<feature type="region of interest" description="Disordered" evidence="1">
    <location>
        <begin position="352"/>
        <end position="411"/>
    </location>
</feature>
<feature type="compositionally biased region" description="Acidic residues" evidence="1">
    <location>
        <begin position="80"/>
        <end position="92"/>
    </location>
</feature>
<organism evidence="3">
    <name type="scientific">Coccolithus braarudii</name>
    <dbReference type="NCBI Taxonomy" id="221442"/>
    <lineage>
        <taxon>Eukaryota</taxon>
        <taxon>Haptista</taxon>
        <taxon>Haptophyta</taxon>
        <taxon>Prymnesiophyceae</taxon>
        <taxon>Coccolithales</taxon>
        <taxon>Coccolithaceae</taxon>
        <taxon>Coccolithus</taxon>
    </lineage>
</organism>
<dbReference type="CDD" id="cd16074">
    <property type="entry name" value="OCRE"/>
    <property type="match status" value="1"/>
</dbReference>
<dbReference type="AlphaFoldDB" id="A0A7S0Q966"/>
<evidence type="ECO:0000259" key="2">
    <source>
        <dbReference type="Pfam" id="PF17780"/>
    </source>
</evidence>
<evidence type="ECO:0000256" key="1">
    <source>
        <dbReference type="SAM" id="MobiDB-lite"/>
    </source>
</evidence>
<protein>
    <recommendedName>
        <fullName evidence="2">OCRE domain-containing protein</fullName>
    </recommendedName>
</protein>
<name>A0A7S0Q966_9EUKA</name>
<feature type="compositionally biased region" description="Acidic residues" evidence="1">
    <location>
        <begin position="378"/>
        <end position="403"/>
    </location>
</feature>